<feature type="domain" description="Tyrosine specific protein phosphatases" evidence="10">
    <location>
        <begin position="108"/>
        <end position="165"/>
    </location>
</feature>
<dbReference type="SUPFAM" id="SSF52799">
    <property type="entry name" value="(Phosphotyrosine protein) phosphatases II"/>
    <property type="match status" value="1"/>
</dbReference>
<dbReference type="InParanoid" id="A0A3Q1FIL5"/>
<organism evidence="11 12">
    <name type="scientific">Acanthochromis polyacanthus</name>
    <name type="common">spiny chromis</name>
    <dbReference type="NCBI Taxonomy" id="80966"/>
    <lineage>
        <taxon>Eukaryota</taxon>
        <taxon>Metazoa</taxon>
        <taxon>Chordata</taxon>
        <taxon>Craniata</taxon>
        <taxon>Vertebrata</taxon>
        <taxon>Euteleostomi</taxon>
        <taxon>Actinopterygii</taxon>
        <taxon>Neopterygii</taxon>
        <taxon>Teleostei</taxon>
        <taxon>Neoteleostei</taxon>
        <taxon>Acanthomorphata</taxon>
        <taxon>Ovalentaria</taxon>
        <taxon>Pomacentridae</taxon>
        <taxon>Acanthochromis</taxon>
    </lineage>
</organism>
<dbReference type="PRINTS" id="PR01908">
    <property type="entry name" value="ADSPHPHTASE"/>
</dbReference>
<dbReference type="GO" id="GO:0008138">
    <property type="term" value="F:protein tyrosine/serine/threonine phosphatase activity"/>
    <property type="evidence" value="ECO:0007669"/>
    <property type="project" value="UniProtKB-UniRule"/>
</dbReference>
<dbReference type="GO" id="GO:0033549">
    <property type="term" value="F:MAP kinase phosphatase activity"/>
    <property type="evidence" value="ECO:0007669"/>
    <property type="project" value="TreeGrafter"/>
</dbReference>
<feature type="active site" description="Phosphocysteine intermediate" evidence="6">
    <location>
        <position position="131"/>
    </location>
</feature>
<dbReference type="PANTHER" id="PTHR45682:SF10">
    <property type="entry name" value="DUAL SPECIFICITY PROTEIN PHOSPHATASE 13 ISOFORM B"/>
    <property type="match status" value="1"/>
</dbReference>
<evidence type="ECO:0000256" key="1">
    <source>
        <dbReference type="ARBA" id="ARBA00008601"/>
    </source>
</evidence>
<dbReference type="PROSITE" id="PS50054">
    <property type="entry name" value="TYR_PHOSPHATASE_DUAL"/>
    <property type="match status" value="1"/>
</dbReference>
<dbReference type="GeneTree" id="ENSGT00940000154628"/>
<evidence type="ECO:0000256" key="6">
    <source>
        <dbReference type="PIRSR" id="PIRSR620405-1"/>
    </source>
</evidence>
<dbReference type="GO" id="GO:0005737">
    <property type="term" value="C:cytoplasm"/>
    <property type="evidence" value="ECO:0007669"/>
    <property type="project" value="TreeGrafter"/>
</dbReference>
<dbReference type="Proteomes" id="UP000257200">
    <property type="component" value="Unplaced"/>
</dbReference>
<dbReference type="InterPro" id="IPR016130">
    <property type="entry name" value="Tyr_Pase_AS"/>
</dbReference>
<dbReference type="PROSITE" id="PS50056">
    <property type="entry name" value="TYR_PHOSPHATASE_2"/>
    <property type="match status" value="1"/>
</dbReference>
<evidence type="ECO:0000256" key="2">
    <source>
        <dbReference type="ARBA" id="ARBA00022801"/>
    </source>
</evidence>
<dbReference type="Ensembl" id="ENSAPOT00000033843.1">
    <property type="protein sequence ID" value="ENSAPOP00000016958.1"/>
    <property type="gene ID" value="ENSAPOG00000020134.1"/>
</dbReference>
<keyword evidence="12" id="KW-1185">Reference proteome</keyword>
<keyword evidence="2 7" id="KW-0378">Hydrolase</keyword>
<dbReference type="Gene3D" id="3.90.190.10">
    <property type="entry name" value="Protein tyrosine phosphatase superfamily"/>
    <property type="match status" value="1"/>
</dbReference>
<dbReference type="GO" id="GO:0043409">
    <property type="term" value="P:negative regulation of MAPK cascade"/>
    <property type="evidence" value="ECO:0007669"/>
    <property type="project" value="TreeGrafter"/>
</dbReference>
<evidence type="ECO:0000313" key="11">
    <source>
        <dbReference type="Ensembl" id="ENSAPOP00000016958.1"/>
    </source>
</evidence>
<comment type="catalytic activity">
    <reaction evidence="7">
        <text>O-phospho-L-tyrosyl-[protein] + H2O = L-tyrosyl-[protein] + phosphate</text>
        <dbReference type="Rhea" id="RHEA:10684"/>
        <dbReference type="Rhea" id="RHEA-COMP:10136"/>
        <dbReference type="Rhea" id="RHEA-COMP:20101"/>
        <dbReference type="ChEBI" id="CHEBI:15377"/>
        <dbReference type="ChEBI" id="CHEBI:43474"/>
        <dbReference type="ChEBI" id="CHEBI:46858"/>
        <dbReference type="ChEBI" id="CHEBI:61978"/>
        <dbReference type="EC" id="3.1.3.48"/>
    </reaction>
</comment>
<evidence type="ECO:0000256" key="7">
    <source>
        <dbReference type="RuleBase" id="RU366038"/>
    </source>
</evidence>
<evidence type="ECO:0000256" key="3">
    <source>
        <dbReference type="ARBA" id="ARBA00022912"/>
    </source>
</evidence>
<dbReference type="InterPro" id="IPR000387">
    <property type="entry name" value="Tyr_Pase_dom"/>
</dbReference>
<dbReference type="PRINTS" id="PR01909">
    <property type="entry name" value="ADSPHPHTASEA"/>
</dbReference>
<sequence>INSEVRDTDMSSEEEPKYQTPPTCDLLSLLLKNRRPTGAVNEVWPNLYIGDAATAQDKTLLATLEITHVVNAADGPQHIDTGPRFYKDTNVLYHGVEAADCRDFDLSPFFTETADFIHGALSQKGKVLVHCARGISRSATLVLAFLMIKERLTLVEAAEVVCSRRNILPNVGFLNQLCLLDSSLALQRRT</sequence>
<evidence type="ECO:0000313" key="12">
    <source>
        <dbReference type="Proteomes" id="UP000257200"/>
    </source>
</evidence>
<dbReference type="EC" id="3.1.3.16" evidence="7"/>
<evidence type="ECO:0000259" key="9">
    <source>
        <dbReference type="PROSITE" id="PS50054"/>
    </source>
</evidence>
<dbReference type="PANTHER" id="PTHR45682">
    <property type="entry name" value="AGAP008228-PA"/>
    <property type="match status" value="1"/>
</dbReference>
<dbReference type="AlphaFoldDB" id="A0A3Q1FIL5"/>
<dbReference type="GO" id="GO:0004722">
    <property type="term" value="F:protein serine/threonine phosphatase activity"/>
    <property type="evidence" value="ECO:0007669"/>
    <property type="project" value="UniProtKB-EC"/>
</dbReference>
<reference evidence="11" key="1">
    <citation type="submission" date="2025-08" db="UniProtKB">
        <authorList>
            <consortium name="Ensembl"/>
        </authorList>
    </citation>
    <scope>IDENTIFICATION</scope>
</reference>
<evidence type="ECO:0000256" key="5">
    <source>
        <dbReference type="ARBA" id="ARBA00048336"/>
    </source>
</evidence>
<comment type="catalytic activity">
    <reaction evidence="5 7">
        <text>O-phospho-L-threonyl-[protein] + H2O = L-threonyl-[protein] + phosphate</text>
        <dbReference type="Rhea" id="RHEA:47004"/>
        <dbReference type="Rhea" id="RHEA-COMP:11060"/>
        <dbReference type="Rhea" id="RHEA-COMP:11605"/>
        <dbReference type="ChEBI" id="CHEBI:15377"/>
        <dbReference type="ChEBI" id="CHEBI:30013"/>
        <dbReference type="ChEBI" id="CHEBI:43474"/>
        <dbReference type="ChEBI" id="CHEBI:61977"/>
        <dbReference type="EC" id="3.1.3.16"/>
    </reaction>
</comment>
<feature type="domain" description="Tyrosine-protein phosphatase" evidence="9">
    <location>
        <begin position="38"/>
        <end position="186"/>
    </location>
</feature>
<dbReference type="PROSITE" id="PS00383">
    <property type="entry name" value="TYR_PHOSPHATASE_1"/>
    <property type="match status" value="1"/>
</dbReference>
<dbReference type="Pfam" id="PF00782">
    <property type="entry name" value="DSPc"/>
    <property type="match status" value="1"/>
</dbReference>
<dbReference type="GO" id="GO:0004725">
    <property type="term" value="F:protein tyrosine phosphatase activity"/>
    <property type="evidence" value="ECO:0007669"/>
    <property type="project" value="UniProtKB-EC"/>
</dbReference>
<feature type="region of interest" description="Disordered" evidence="8">
    <location>
        <begin position="1"/>
        <end position="21"/>
    </location>
</feature>
<comment type="catalytic activity">
    <reaction evidence="4 7">
        <text>O-phospho-L-seryl-[protein] + H2O = L-seryl-[protein] + phosphate</text>
        <dbReference type="Rhea" id="RHEA:20629"/>
        <dbReference type="Rhea" id="RHEA-COMP:9863"/>
        <dbReference type="Rhea" id="RHEA-COMP:11604"/>
        <dbReference type="ChEBI" id="CHEBI:15377"/>
        <dbReference type="ChEBI" id="CHEBI:29999"/>
        <dbReference type="ChEBI" id="CHEBI:43474"/>
        <dbReference type="ChEBI" id="CHEBI:83421"/>
        <dbReference type="EC" id="3.1.3.16"/>
    </reaction>
</comment>
<evidence type="ECO:0000256" key="8">
    <source>
        <dbReference type="SAM" id="MobiDB-lite"/>
    </source>
</evidence>
<proteinExistence type="inferred from homology"/>
<reference evidence="11" key="2">
    <citation type="submission" date="2025-09" db="UniProtKB">
        <authorList>
            <consortium name="Ensembl"/>
        </authorList>
    </citation>
    <scope>IDENTIFICATION</scope>
</reference>
<name>A0A3Q1FIL5_9TELE</name>
<protein>
    <recommendedName>
        <fullName evidence="7">Dual specificity protein phosphatase</fullName>
        <ecNumber evidence="7">3.1.3.16</ecNumber>
        <ecNumber evidence="7">3.1.3.48</ecNumber>
    </recommendedName>
</protein>
<dbReference type="EC" id="3.1.3.48" evidence="7"/>
<feature type="compositionally biased region" description="Basic and acidic residues" evidence="8">
    <location>
        <begin position="1"/>
        <end position="17"/>
    </location>
</feature>
<dbReference type="InterPro" id="IPR000340">
    <property type="entry name" value="Dual-sp_phosphatase_cat-dom"/>
</dbReference>
<dbReference type="InterPro" id="IPR029021">
    <property type="entry name" value="Prot-tyrosine_phosphatase-like"/>
</dbReference>
<evidence type="ECO:0000259" key="10">
    <source>
        <dbReference type="PROSITE" id="PS50056"/>
    </source>
</evidence>
<dbReference type="InterPro" id="IPR020405">
    <property type="entry name" value="Atypical_DUSP_subfamA"/>
</dbReference>
<evidence type="ECO:0000256" key="4">
    <source>
        <dbReference type="ARBA" id="ARBA00047761"/>
    </source>
</evidence>
<dbReference type="SMART" id="SM00195">
    <property type="entry name" value="DSPc"/>
    <property type="match status" value="1"/>
</dbReference>
<keyword evidence="3 7" id="KW-0904">Protein phosphatase</keyword>
<comment type="similarity">
    <text evidence="1 7">Belongs to the protein-tyrosine phosphatase family. Non-receptor class dual specificity subfamily.</text>
</comment>
<comment type="function">
    <text evidence="7">Dual specificity phosphatase able to dephosphorylate phosphotyrosine, phosphoserine and phosphothreonine residues, with a preference for phosphotyrosine as a substrate.</text>
</comment>
<dbReference type="FunCoup" id="A0A3Q1FIL5">
    <property type="interactions" value="6"/>
</dbReference>
<dbReference type="InterPro" id="IPR020422">
    <property type="entry name" value="TYR_PHOSPHATASE_DUAL_dom"/>
</dbReference>
<dbReference type="STRING" id="80966.ENSAPOP00000016958"/>
<accession>A0A3Q1FIL5</accession>